<comment type="subcellular location">
    <subcellularLocation>
        <location evidence="1">Membrane</location>
    </subcellularLocation>
</comment>
<feature type="transmembrane region" description="Helical" evidence="5">
    <location>
        <begin position="161"/>
        <end position="182"/>
    </location>
</feature>
<feature type="domain" description="G-protein coupled receptors family 1 profile" evidence="6">
    <location>
        <begin position="142"/>
        <end position="337"/>
    </location>
</feature>
<keyword evidence="8" id="KW-1185">Reference proteome</keyword>
<dbReference type="InterPro" id="IPR053071">
    <property type="entry name" value="GPCR1-related_rcpt"/>
</dbReference>
<dbReference type="PANTHER" id="PTHR47023">
    <property type="entry name" value="SEX PEPTIDE RECEPTOR"/>
    <property type="match status" value="1"/>
</dbReference>
<feature type="transmembrane region" description="Helical" evidence="5">
    <location>
        <begin position="278"/>
        <end position="300"/>
    </location>
</feature>
<evidence type="ECO:0000256" key="2">
    <source>
        <dbReference type="ARBA" id="ARBA00022692"/>
    </source>
</evidence>
<feature type="transmembrane region" description="Helical" evidence="5">
    <location>
        <begin position="320"/>
        <end position="340"/>
    </location>
</feature>
<sequence length="358" mass="40843">MPPTNISSWLNTLLNTVPDVKTVQQLHEISIFSPKKQFSEDIQLYYIYCQPILISLILIWMGVSLKLVWTDNFKKKYGLMTAYTSLEIVACILQNIACILVFSTESNYVEYEWCYVFEAVSEYIPGCLHLISKGLRLGHALLVVILLYTPLKFKTIINIKACVLFCTLTVFVSCTVFVIHFLTSVRFEKTTVFDKTTQEIKEVCRHTDGFVNSNTVNGDTEFVRLIIMDVMSQIVPTILTICLSIAIHSLLKKQIKTRQNLQRECTERVKSDTRLARATLVATVISTIFTLPALPTTIVLNTELSKSLEGAINILEIINTVVKVTFIFNVPINFFVFSWLSKDFREKIMKILKSVHLT</sequence>
<evidence type="ECO:0000256" key="5">
    <source>
        <dbReference type="SAM" id="Phobius"/>
    </source>
</evidence>
<reference evidence="7 8" key="1">
    <citation type="submission" date="2020-06" db="EMBL/GenBank/DDBJ databases">
        <authorList>
            <person name="Li R."/>
            <person name="Bekaert M."/>
        </authorList>
    </citation>
    <scope>NUCLEOTIDE SEQUENCE [LARGE SCALE GENOMIC DNA]</scope>
    <source>
        <strain evidence="8">wild</strain>
    </source>
</reference>
<evidence type="ECO:0000256" key="3">
    <source>
        <dbReference type="ARBA" id="ARBA00022989"/>
    </source>
</evidence>
<evidence type="ECO:0000313" key="8">
    <source>
        <dbReference type="Proteomes" id="UP000507470"/>
    </source>
</evidence>
<feature type="transmembrane region" description="Helical" evidence="5">
    <location>
        <begin position="230"/>
        <end position="251"/>
    </location>
</feature>
<feature type="transmembrane region" description="Helical" evidence="5">
    <location>
        <begin position="81"/>
        <end position="103"/>
    </location>
</feature>
<keyword evidence="4 5" id="KW-0472">Membrane</keyword>
<feature type="transmembrane region" description="Helical" evidence="5">
    <location>
        <begin position="45"/>
        <end position="69"/>
    </location>
</feature>
<dbReference type="EMBL" id="CACVKT020007176">
    <property type="protein sequence ID" value="CAC5406142.1"/>
    <property type="molecule type" value="Genomic_DNA"/>
</dbReference>
<proteinExistence type="predicted"/>
<evidence type="ECO:0000256" key="4">
    <source>
        <dbReference type="ARBA" id="ARBA00023136"/>
    </source>
</evidence>
<gene>
    <name evidence="7" type="ORF">MCOR_39751</name>
</gene>
<keyword evidence="2 5" id="KW-0812">Transmembrane</keyword>
<protein>
    <recommendedName>
        <fullName evidence="6">G-protein coupled receptors family 1 profile domain-containing protein</fullName>
    </recommendedName>
</protein>
<dbReference type="PANTHER" id="PTHR47023:SF1">
    <property type="entry name" value="SEX PEPTIDE RECEPTOR"/>
    <property type="match status" value="1"/>
</dbReference>
<organism evidence="7 8">
    <name type="scientific">Mytilus coruscus</name>
    <name type="common">Sea mussel</name>
    <dbReference type="NCBI Taxonomy" id="42192"/>
    <lineage>
        <taxon>Eukaryota</taxon>
        <taxon>Metazoa</taxon>
        <taxon>Spiralia</taxon>
        <taxon>Lophotrochozoa</taxon>
        <taxon>Mollusca</taxon>
        <taxon>Bivalvia</taxon>
        <taxon>Autobranchia</taxon>
        <taxon>Pteriomorphia</taxon>
        <taxon>Mytilida</taxon>
        <taxon>Mytiloidea</taxon>
        <taxon>Mytilidae</taxon>
        <taxon>Mytilinae</taxon>
        <taxon>Mytilus</taxon>
    </lineage>
</organism>
<dbReference type="Gene3D" id="1.20.1070.10">
    <property type="entry name" value="Rhodopsin 7-helix transmembrane proteins"/>
    <property type="match status" value="1"/>
</dbReference>
<name>A0A6J8DFI5_MYTCO</name>
<dbReference type="PROSITE" id="PS50262">
    <property type="entry name" value="G_PROTEIN_RECEP_F1_2"/>
    <property type="match status" value="1"/>
</dbReference>
<dbReference type="Proteomes" id="UP000507470">
    <property type="component" value="Unassembled WGS sequence"/>
</dbReference>
<dbReference type="SUPFAM" id="SSF81321">
    <property type="entry name" value="Family A G protein-coupled receptor-like"/>
    <property type="match status" value="1"/>
</dbReference>
<accession>A0A6J8DFI5</accession>
<evidence type="ECO:0000259" key="6">
    <source>
        <dbReference type="PROSITE" id="PS50262"/>
    </source>
</evidence>
<evidence type="ECO:0000256" key="1">
    <source>
        <dbReference type="ARBA" id="ARBA00004370"/>
    </source>
</evidence>
<dbReference type="InterPro" id="IPR017452">
    <property type="entry name" value="GPCR_Rhodpsn_7TM"/>
</dbReference>
<evidence type="ECO:0000313" key="7">
    <source>
        <dbReference type="EMBL" id="CAC5406142.1"/>
    </source>
</evidence>
<dbReference type="AlphaFoldDB" id="A0A6J8DFI5"/>
<keyword evidence="3 5" id="KW-1133">Transmembrane helix</keyword>
<dbReference type="GO" id="GO:0016020">
    <property type="term" value="C:membrane"/>
    <property type="evidence" value="ECO:0007669"/>
    <property type="project" value="UniProtKB-SubCell"/>
</dbReference>